<dbReference type="Gene3D" id="3.30.1930.10">
    <property type="entry name" value="capsid protein of prophage domain"/>
    <property type="match status" value="1"/>
</dbReference>
<accession>A0A1X0WB53</accession>
<protein>
    <submittedName>
        <fullName evidence="1">Capsid protein</fullName>
    </submittedName>
</protein>
<sequence length="352" mass="38939">MSDVNIDIFTTATLAGVVPNLKTSQNWMLDRFFPNIVESQSEEVAIDVDVGKRRMAPFVSPLVQGKLVESRRIQTNTFKPAYIKDKRAPDLRKPIRRQIGERIGGSFTGAERAMLNIQFEMADQIDILNRRMEWMGCSALTSGTVTIKGDGFPTTVIDFGRDPELTITNTGSDKWPTSVAAGATNTQPTDDIDEWQTLILKKSGAKVTDIIFTNSSWKAFRLDTSLEGAIIFPAMNPNGNVINPGPQIENGAIYKGRWGQYDLWLYNDWYVDPDTDEEEPMLPDGCVIMTGGALMGTRAFGMIMDPAFNYGALAYAPKTWLEQDPAQQILLMQSAPIVIPSRVNASLCATVV</sequence>
<reference evidence="1 2" key="1">
    <citation type="journal article" date="2017" name="Int. J. Syst. Evol. Microbiol.">
        <title>Rouxiella badensis sp. nov. and Rouxiella silvae sp. nov. isolated from peat bog soil in Germany and emendation of the genus description.</title>
        <authorList>
            <person name="Le Fleche-Mateos A."/>
            <person name="Kugler J.H."/>
            <person name="Hansen S.H."/>
            <person name="Syldatk C."/>
            <person name="Hausmann R."/>
            <person name="Lomprez F."/>
            <person name="Vandenbogaert M."/>
            <person name="Manuguerra J.C."/>
            <person name="Grimont P.A."/>
        </authorList>
    </citation>
    <scope>NUCLEOTIDE SEQUENCE [LARGE SCALE GENOMIC DNA]</scope>
    <source>
        <strain evidence="1 2">DSM 100043</strain>
    </source>
</reference>
<dbReference type="Proteomes" id="UP000192536">
    <property type="component" value="Unassembled WGS sequence"/>
</dbReference>
<dbReference type="EMBL" id="MRWE01000038">
    <property type="protein sequence ID" value="ORJ23953.1"/>
    <property type="molecule type" value="Genomic_DNA"/>
</dbReference>
<evidence type="ECO:0000313" key="2">
    <source>
        <dbReference type="Proteomes" id="UP000192536"/>
    </source>
</evidence>
<dbReference type="Gene3D" id="3.15.30.10">
    <property type="entry name" value="putative capsid protein of prophage domain like"/>
    <property type="match status" value="1"/>
</dbReference>
<keyword evidence="2" id="KW-1185">Reference proteome</keyword>
<dbReference type="InterPro" id="IPR005564">
    <property type="entry name" value="Major_capsid_GpE"/>
</dbReference>
<organism evidence="1 2">
    <name type="scientific">Rouxiella badensis</name>
    <dbReference type="NCBI Taxonomy" id="1646377"/>
    <lineage>
        <taxon>Bacteria</taxon>
        <taxon>Pseudomonadati</taxon>
        <taxon>Pseudomonadota</taxon>
        <taxon>Gammaproteobacteria</taxon>
        <taxon>Enterobacterales</taxon>
        <taxon>Yersiniaceae</taxon>
        <taxon>Rouxiella</taxon>
    </lineage>
</organism>
<name>A0A1X0WB53_9GAMM</name>
<dbReference type="Pfam" id="PF03864">
    <property type="entry name" value="Phage_cap_E"/>
    <property type="match status" value="1"/>
</dbReference>
<dbReference type="HAMAP" id="MF_04133">
    <property type="entry name" value="CAPSID_LAMBDA"/>
    <property type="match status" value="1"/>
</dbReference>
<dbReference type="RefSeq" id="WP_084913112.1">
    <property type="nucleotide sequence ID" value="NZ_MRWE01000038.1"/>
</dbReference>
<dbReference type="STRING" id="1646377.BS640_18810"/>
<proteinExistence type="inferred from homology"/>
<evidence type="ECO:0000313" key="1">
    <source>
        <dbReference type="EMBL" id="ORJ23953.1"/>
    </source>
</evidence>
<dbReference type="AlphaFoldDB" id="A0A1X0WB53"/>
<gene>
    <name evidence="1" type="ORF">BS640_18810</name>
</gene>
<comment type="caution">
    <text evidence="1">The sequence shown here is derived from an EMBL/GenBank/DDBJ whole genome shotgun (WGS) entry which is preliminary data.</text>
</comment>